<evidence type="ECO:0000256" key="1">
    <source>
        <dbReference type="SAM" id="SignalP"/>
    </source>
</evidence>
<evidence type="ECO:0000313" key="3">
    <source>
        <dbReference type="Proteomes" id="UP001153620"/>
    </source>
</evidence>
<reference evidence="2" key="1">
    <citation type="submission" date="2022-01" db="EMBL/GenBank/DDBJ databases">
        <authorList>
            <person name="King R."/>
        </authorList>
    </citation>
    <scope>NUCLEOTIDE SEQUENCE</scope>
</reference>
<gene>
    <name evidence="2" type="ORF">CHIRRI_LOCUS14840</name>
</gene>
<proteinExistence type="predicted"/>
<organism evidence="2 3">
    <name type="scientific">Chironomus riparius</name>
    <dbReference type="NCBI Taxonomy" id="315576"/>
    <lineage>
        <taxon>Eukaryota</taxon>
        <taxon>Metazoa</taxon>
        <taxon>Ecdysozoa</taxon>
        <taxon>Arthropoda</taxon>
        <taxon>Hexapoda</taxon>
        <taxon>Insecta</taxon>
        <taxon>Pterygota</taxon>
        <taxon>Neoptera</taxon>
        <taxon>Endopterygota</taxon>
        <taxon>Diptera</taxon>
        <taxon>Nematocera</taxon>
        <taxon>Chironomoidea</taxon>
        <taxon>Chironomidae</taxon>
        <taxon>Chironominae</taxon>
        <taxon>Chironomus</taxon>
    </lineage>
</organism>
<dbReference type="AlphaFoldDB" id="A0A9N9WZC6"/>
<keyword evidence="1" id="KW-0732">Signal</keyword>
<reference evidence="2" key="2">
    <citation type="submission" date="2022-10" db="EMBL/GenBank/DDBJ databases">
        <authorList>
            <consortium name="ENA_rothamsted_submissions"/>
            <consortium name="culmorum"/>
            <person name="King R."/>
        </authorList>
    </citation>
    <scope>NUCLEOTIDE SEQUENCE</scope>
</reference>
<keyword evidence="3" id="KW-1185">Reference proteome</keyword>
<feature type="signal peptide" evidence="1">
    <location>
        <begin position="1"/>
        <end position="17"/>
    </location>
</feature>
<sequence length="131" mass="14181">MKLVFVIAAIFIIGTNAGSPSFTPMSSSIPSIAPPQSCADIKSLIEQLSADIRELLKQQVLLHPRLLDLNDIANGNFLLNILSNILSGNEILTFDNILLHSILSPNIVIGKTDFGFDINSTWGCLIDIFSA</sequence>
<evidence type="ECO:0000313" key="2">
    <source>
        <dbReference type="EMBL" id="CAG9812035.1"/>
    </source>
</evidence>
<dbReference type="EMBL" id="OU895880">
    <property type="protein sequence ID" value="CAG9812035.1"/>
    <property type="molecule type" value="Genomic_DNA"/>
</dbReference>
<dbReference type="Proteomes" id="UP001153620">
    <property type="component" value="Chromosome 4"/>
</dbReference>
<protein>
    <submittedName>
        <fullName evidence="2">Uncharacterized protein</fullName>
    </submittedName>
</protein>
<name>A0A9N9WZC6_9DIPT</name>
<accession>A0A9N9WZC6</accession>
<feature type="chain" id="PRO_5040307467" evidence="1">
    <location>
        <begin position="18"/>
        <end position="131"/>
    </location>
</feature>